<feature type="transmembrane region" description="Helical" evidence="7">
    <location>
        <begin position="210"/>
        <end position="230"/>
    </location>
</feature>
<keyword evidence="5 7" id="KW-1133">Transmembrane helix</keyword>
<evidence type="ECO:0000256" key="3">
    <source>
        <dbReference type="ARBA" id="ARBA00022475"/>
    </source>
</evidence>
<feature type="transmembrane region" description="Helical" evidence="7">
    <location>
        <begin position="88"/>
        <end position="107"/>
    </location>
</feature>
<feature type="transmembrane region" description="Helical" evidence="7">
    <location>
        <begin position="280"/>
        <end position="303"/>
    </location>
</feature>
<evidence type="ECO:0000313" key="9">
    <source>
        <dbReference type="Proteomes" id="UP001501521"/>
    </source>
</evidence>
<protein>
    <recommendedName>
        <fullName evidence="10">Polysaccharide biosynthesis protein C-terminal domain-containing protein</fullName>
    </recommendedName>
</protein>
<evidence type="ECO:0000256" key="1">
    <source>
        <dbReference type="ARBA" id="ARBA00004651"/>
    </source>
</evidence>
<evidence type="ECO:0000256" key="5">
    <source>
        <dbReference type="ARBA" id="ARBA00022989"/>
    </source>
</evidence>
<reference evidence="9" key="1">
    <citation type="journal article" date="2019" name="Int. J. Syst. Evol. Microbiol.">
        <title>The Global Catalogue of Microorganisms (GCM) 10K type strain sequencing project: providing services to taxonomists for standard genome sequencing and annotation.</title>
        <authorList>
            <consortium name="The Broad Institute Genomics Platform"/>
            <consortium name="The Broad Institute Genome Sequencing Center for Infectious Disease"/>
            <person name="Wu L."/>
            <person name="Ma J."/>
        </authorList>
    </citation>
    <scope>NUCLEOTIDE SEQUENCE [LARGE SCALE GENOMIC DNA]</scope>
    <source>
        <strain evidence="9">JCM 19125</strain>
    </source>
</reference>
<feature type="transmembrane region" description="Helical" evidence="7">
    <location>
        <begin position="42"/>
        <end position="67"/>
    </location>
</feature>
<dbReference type="Proteomes" id="UP001501521">
    <property type="component" value="Unassembled WGS sequence"/>
</dbReference>
<keyword evidence="9" id="KW-1185">Reference proteome</keyword>
<feature type="transmembrane region" description="Helical" evidence="7">
    <location>
        <begin position="12"/>
        <end position="36"/>
    </location>
</feature>
<feature type="transmembrane region" description="Helical" evidence="7">
    <location>
        <begin position="113"/>
        <end position="133"/>
    </location>
</feature>
<proteinExistence type="inferred from homology"/>
<keyword evidence="3" id="KW-1003">Cell membrane</keyword>
<keyword evidence="6 7" id="KW-0472">Membrane</keyword>
<name>A0ABP9F583_9ACTN</name>
<organism evidence="8 9">
    <name type="scientific">Tessaracoccus lubricantis</name>
    <dbReference type="NCBI Taxonomy" id="545543"/>
    <lineage>
        <taxon>Bacteria</taxon>
        <taxon>Bacillati</taxon>
        <taxon>Actinomycetota</taxon>
        <taxon>Actinomycetes</taxon>
        <taxon>Propionibacteriales</taxon>
        <taxon>Propionibacteriaceae</taxon>
        <taxon>Tessaracoccus</taxon>
    </lineage>
</organism>
<dbReference type="PANTHER" id="PTHR30250">
    <property type="entry name" value="PST FAMILY PREDICTED COLANIC ACID TRANSPORTER"/>
    <property type="match status" value="1"/>
</dbReference>
<dbReference type="InterPro" id="IPR050833">
    <property type="entry name" value="Poly_Biosynth_Transport"/>
</dbReference>
<feature type="transmembrane region" description="Helical" evidence="7">
    <location>
        <begin position="315"/>
        <end position="334"/>
    </location>
</feature>
<comment type="similarity">
    <text evidence="2">Belongs to the polysaccharide synthase family.</text>
</comment>
<feature type="transmembrane region" description="Helical" evidence="7">
    <location>
        <begin position="250"/>
        <end position="268"/>
    </location>
</feature>
<evidence type="ECO:0000313" key="8">
    <source>
        <dbReference type="EMBL" id="GAA4892301.1"/>
    </source>
</evidence>
<comment type="subcellular location">
    <subcellularLocation>
        <location evidence="1">Cell membrane</location>
        <topology evidence="1">Multi-pass membrane protein</topology>
    </subcellularLocation>
</comment>
<gene>
    <name evidence="8" type="ORF">GCM10025789_06630</name>
</gene>
<comment type="caution">
    <text evidence="8">The sequence shown here is derived from an EMBL/GenBank/DDBJ whole genome shotgun (WGS) entry which is preliminary data.</text>
</comment>
<feature type="transmembrane region" description="Helical" evidence="7">
    <location>
        <begin position="372"/>
        <end position="397"/>
    </location>
</feature>
<feature type="transmembrane region" description="Helical" evidence="7">
    <location>
        <begin position="145"/>
        <end position="164"/>
    </location>
</feature>
<evidence type="ECO:0000256" key="6">
    <source>
        <dbReference type="ARBA" id="ARBA00023136"/>
    </source>
</evidence>
<dbReference type="PANTHER" id="PTHR30250:SF10">
    <property type="entry name" value="LIPOPOLYSACCHARIDE BIOSYNTHESIS PROTEIN WZXC"/>
    <property type="match status" value="1"/>
</dbReference>
<evidence type="ECO:0008006" key="10">
    <source>
        <dbReference type="Google" id="ProtNLM"/>
    </source>
</evidence>
<feature type="transmembrane region" description="Helical" evidence="7">
    <location>
        <begin position="170"/>
        <end position="189"/>
    </location>
</feature>
<feature type="transmembrane region" description="Helical" evidence="7">
    <location>
        <begin position="346"/>
        <end position="366"/>
    </location>
</feature>
<accession>A0ABP9F583</accession>
<keyword evidence="4 7" id="KW-0812">Transmembrane</keyword>
<dbReference type="EMBL" id="BAABLV010000011">
    <property type="protein sequence ID" value="GAA4892301.1"/>
    <property type="molecule type" value="Genomic_DNA"/>
</dbReference>
<evidence type="ECO:0000256" key="4">
    <source>
        <dbReference type="ARBA" id="ARBA00022692"/>
    </source>
</evidence>
<evidence type="ECO:0000256" key="7">
    <source>
        <dbReference type="SAM" id="Phobius"/>
    </source>
</evidence>
<sequence>MAMTSSLARPALVLFAVRAVSQVIMVVLLAALAKMIGVDDFGAVAIAISIGAVGSGLIDFGAGAFWVREYASGRLSHKEVSSRSAGKIAVGAISSSSLIVMGILGVIPSVTLLSGVLLFSSVVSQTALMWLVASRQSYKLSISMLLERIALASVFFVCIFALGIREQVAFGVSYLASAALLLVLSGRACPDLRADFREVGWRTVWRGSRYYGLSSVTISVQGMDVILGTFIGGQSVAGAYGAVSRWTTPIALATSSFTTLLSPVLAEAQDRHDVWRRLRTVVWIPVASGVMAVVIAGSAPVLVPFVLGNSYTPSIGVLQILALAASLSTCSQVAQMVLQARRRERLCAAALACAVLIQLLAVIPMVGVYGALGLALAALLGQIVLLVLFAAALMLILRHP</sequence>
<evidence type="ECO:0000256" key="2">
    <source>
        <dbReference type="ARBA" id="ARBA00007430"/>
    </source>
</evidence>